<reference evidence="6 7" key="2">
    <citation type="journal article" date="2013" name="IMA Fungus">
        <title>IMA Genome-F 1: Ceratocystis fimbriata: Draft nuclear genome sequence for the plant pathogen, Ceratocystis fimbriata.</title>
        <authorList>
            <person name="Wilken P.M."/>
            <person name="Steenkamp E.T."/>
            <person name="Wingfield M.J."/>
            <person name="de Beer Z.W."/>
            <person name="Wingfield B.D."/>
        </authorList>
    </citation>
    <scope>NUCLEOTIDE SEQUENCE [LARGE SCALE GENOMIC DNA]</scope>
    <source>
        <strain evidence="6 7">CBS 114723</strain>
    </source>
</reference>
<reference evidence="6 7" key="1">
    <citation type="journal article" date="2013" name="Fungal Biol.">
        <title>Analysis of microsatellite markers in the genome of the plant pathogen Ceratocystis fimbriata.</title>
        <authorList>
            <person name="Simpson M.C."/>
            <person name="Wilken P.M."/>
            <person name="Coetzee M.P."/>
            <person name="Wingfield M.J."/>
            <person name="Wingfield B.D."/>
        </authorList>
    </citation>
    <scope>NUCLEOTIDE SEQUENCE [LARGE SCALE GENOMIC DNA]</scope>
    <source>
        <strain evidence="6 7">CBS 114723</strain>
    </source>
</reference>
<evidence type="ECO:0000256" key="3">
    <source>
        <dbReference type="ARBA" id="ARBA00022833"/>
    </source>
</evidence>
<evidence type="ECO:0000256" key="4">
    <source>
        <dbReference type="SAM" id="MobiDB-lite"/>
    </source>
</evidence>
<dbReference type="Pfam" id="PF04438">
    <property type="entry name" value="zf-HIT"/>
    <property type="match status" value="1"/>
</dbReference>
<keyword evidence="7" id="KW-1185">Reference proteome</keyword>
<proteinExistence type="predicted"/>
<dbReference type="STRING" id="1035309.A0A2C5WX09"/>
<sequence length="337" mass="35169">MSSGNFGVVEIASKRTTSAPGWAYVPDLGPTAAAAAASAARGTGGRKRAARNLPGLSAHDQSAREEARVLKEVLALDREGNRDAGIAVPTATVKAPAKHTPNVRKILQSQKTFANHLNDFEAQFAQESDASAGTGSAGSGSGHGGGGAAAASSGSSKRSKRASLAATAAVRASAEAAEALRRRASRDGPHGATVEGALLVRSTEHEDGSGNKSAGAGGDEDGDTDMDSEMPTATTGLHPVATRKHPRDTDPLLESWVPPVPSTDELSRLLAMPARNYLEMRAVWTADDSQLVRYPIRVFCGICGYWGKVRCVKCGIRVCALDCLNVHREECITRYGL</sequence>
<dbReference type="AlphaFoldDB" id="A0A2C5WX09"/>
<feature type="compositionally biased region" description="Acidic residues" evidence="4">
    <location>
        <begin position="218"/>
        <end position="228"/>
    </location>
</feature>
<feature type="region of interest" description="Disordered" evidence="4">
    <location>
        <begin position="36"/>
        <end position="64"/>
    </location>
</feature>
<evidence type="ECO:0000313" key="6">
    <source>
        <dbReference type="EMBL" id="PHH53359.1"/>
    </source>
</evidence>
<keyword evidence="1" id="KW-0479">Metal-binding</keyword>
<dbReference type="PANTHER" id="PTHR13093">
    <property type="entry name" value="ZINC FINGER HIT DOMAIN CONTAINING PROTEIN 1"/>
    <property type="match status" value="1"/>
</dbReference>
<dbReference type="GO" id="GO:0005634">
    <property type="term" value="C:nucleus"/>
    <property type="evidence" value="ECO:0007669"/>
    <property type="project" value="UniProtKB-ARBA"/>
</dbReference>
<accession>A0A2C5WX09</accession>
<keyword evidence="3" id="KW-0862">Zinc</keyword>
<dbReference type="EMBL" id="APWK03000045">
    <property type="protein sequence ID" value="PHH53359.1"/>
    <property type="molecule type" value="Genomic_DNA"/>
</dbReference>
<feature type="region of interest" description="Disordered" evidence="4">
    <location>
        <begin position="200"/>
        <end position="253"/>
    </location>
</feature>
<feature type="domain" description="HIT-type" evidence="5">
    <location>
        <begin position="297"/>
        <end position="324"/>
    </location>
</feature>
<comment type="caution">
    <text evidence="6">The sequence shown here is derived from an EMBL/GenBank/DDBJ whole genome shotgun (WGS) entry which is preliminary data.</text>
</comment>
<evidence type="ECO:0000256" key="1">
    <source>
        <dbReference type="ARBA" id="ARBA00022723"/>
    </source>
</evidence>
<feature type="compositionally biased region" description="Low complexity" evidence="4">
    <location>
        <begin position="149"/>
        <end position="164"/>
    </location>
</feature>
<dbReference type="GO" id="GO:0008270">
    <property type="term" value="F:zinc ion binding"/>
    <property type="evidence" value="ECO:0007669"/>
    <property type="project" value="UniProtKB-KW"/>
</dbReference>
<evidence type="ECO:0000313" key="7">
    <source>
        <dbReference type="Proteomes" id="UP000222788"/>
    </source>
</evidence>
<dbReference type="CDD" id="cd21437">
    <property type="entry name" value="zf-HIT_ZNHIT1_like"/>
    <property type="match status" value="1"/>
</dbReference>
<dbReference type="OrthoDB" id="74807at2759"/>
<evidence type="ECO:0000259" key="5">
    <source>
        <dbReference type="Pfam" id="PF04438"/>
    </source>
</evidence>
<evidence type="ECO:0000256" key="2">
    <source>
        <dbReference type="ARBA" id="ARBA00022771"/>
    </source>
</evidence>
<feature type="region of interest" description="Disordered" evidence="4">
    <location>
        <begin position="128"/>
        <end position="164"/>
    </location>
</feature>
<name>A0A2C5WX09_9PEZI</name>
<dbReference type="InterPro" id="IPR039723">
    <property type="entry name" value="Vps71/ZNHIT1"/>
</dbReference>
<keyword evidence="2" id="KW-0863">Zinc-finger</keyword>
<feature type="compositionally biased region" description="Gly residues" evidence="4">
    <location>
        <begin position="135"/>
        <end position="148"/>
    </location>
</feature>
<protein>
    <recommendedName>
        <fullName evidence="5">HIT-type domain-containing protein</fullName>
    </recommendedName>
</protein>
<dbReference type="InterPro" id="IPR007529">
    <property type="entry name" value="Znf_HIT"/>
</dbReference>
<organism evidence="6 7">
    <name type="scientific">Ceratocystis fimbriata CBS 114723</name>
    <dbReference type="NCBI Taxonomy" id="1035309"/>
    <lineage>
        <taxon>Eukaryota</taxon>
        <taxon>Fungi</taxon>
        <taxon>Dikarya</taxon>
        <taxon>Ascomycota</taxon>
        <taxon>Pezizomycotina</taxon>
        <taxon>Sordariomycetes</taxon>
        <taxon>Hypocreomycetidae</taxon>
        <taxon>Microascales</taxon>
        <taxon>Ceratocystidaceae</taxon>
        <taxon>Ceratocystis</taxon>
    </lineage>
</organism>
<dbReference type="Proteomes" id="UP000222788">
    <property type="component" value="Unassembled WGS sequence"/>
</dbReference>
<dbReference type="GO" id="GO:0006338">
    <property type="term" value="P:chromatin remodeling"/>
    <property type="evidence" value="ECO:0007669"/>
    <property type="project" value="InterPro"/>
</dbReference>
<gene>
    <name evidence="6" type="ORF">CFIMG_002044RA</name>
</gene>